<evidence type="ECO:0000259" key="1">
    <source>
        <dbReference type="Pfam" id="PF13466"/>
    </source>
</evidence>
<gene>
    <name evidence="2" type="ORF">F4559_002242</name>
</gene>
<reference evidence="2 3" key="1">
    <citation type="submission" date="2020-08" db="EMBL/GenBank/DDBJ databases">
        <title>Sequencing the genomes of 1000 actinobacteria strains.</title>
        <authorList>
            <person name="Klenk H.-P."/>
        </authorList>
    </citation>
    <scope>NUCLEOTIDE SEQUENCE [LARGE SCALE GENOMIC DNA]</scope>
    <source>
        <strain evidence="2 3">DSM 45084</strain>
    </source>
</reference>
<dbReference type="AlphaFoldDB" id="A0A7W7T1L8"/>
<organism evidence="2 3">
    <name type="scientific">Saccharothrix violaceirubra</name>
    <dbReference type="NCBI Taxonomy" id="413306"/>
    <lineage>
        <taxon>Bacteria</taxon>
        <taxon>Bacillati</taxon>
        <taxon>Actinomycetota</taxon>
        <taxon>Actinomycetes</taxon>
        <taxon>Pseudonocardiales</taxon>
        <taxon>Pseudonocardiaceae</taxon>
        <taxon>Saccharothrix</taxon>
    </lineage>
</organism>
<protein>
    <recommendedName>
        <fullName evidence="1">MlaB-like STAS domain-containing protein</fullName>
    </recommendedName>
</protein>
<dbReference type="Pfam" id="PF13466">
    <property type="entry name" value="STAS_2"/>
    <property type="match status" value="1"/>
</dbReference>
<sequence length="102" mass="10712">MVITREGDPPGIVLSGAIDPDDLAELRALLLADGCGDVRLDLRAVPFLVVGTLRVLVQTAVELHESGRDLVLDLAPQHEWTIGAVGWSAAPGLVLANGTVPR</sequence>
<comment type="caution">
    <text evidence="2">The sequence shown here is derived from an EMBL/GenBank/DDBJ whole genome shotgun (WGS) entry which is preliminary data.</text>
</comment>
<dbReference type="InterPro" id="IPR036513">
    <property type="entry name" value="STAS_dom_sf"/>
</dbReference>
<accession>A0A7W7T1L8</accession>
<dbReference type="InterPro" id="IPR058548">
    <property type="entry name" value="MlaB-like_STAS"/>
</dbReference>
<feature type="domain" description="MlaB-like STAS" evidence="1">
    <location>
        <begin position="12"/>
        <end position="78"/>
    </location>
</feature>
<dbReference type="Gene3D" id="3.30.750.24">
    <property type="entry name" value="STAS domain"/>
    <property type="match status" value="1"/>
</dbReference>
<name>A0A7W7T1L8_9PSEU</name>
<dbReference type="Proteomes" id="UP000542674">
    <property type="component" value="Unassembled WGS sequence"/>
</dbReference>
<proteinExistence type="predicted"/>
<evidence type="ECO:0000313" key="3">
    <source>
        <dbReference type="Proteomes" id="UP000542674"/>
    </source>
</evidence>
<evidence type="ECO:0000313" key="2">
    <source>
        <dbReference type="EMBL" id="MBB4964883.1"/>
    </source>
</evidence>
<keyword evidence="3" id="KW-1185">Reference proteome</keyword>
<dbReference type="RefSeq" id="WP_184668154.1">
    <property type="nucleotide sequence ID" value="NZ_BAABAI010000015.1"/>
</dbReference>
<dbReference type="EMBL" id="JACHJS010000001">
    <property type="protein sequence ID" value="MBB4964883.1"/>
    <property type="molecule type" value="Genomic_DNA"/>
</dbReference>